<protein>
    <submittedName>
        <fullName evidence="2">Uncharacterized protein</fullName>
    </submittedName>
</protein>
<gene>
    <name evidence="2" type="ORF">Pan44_26340</name>
</gene>
<feature type="chain" id="PRO_5022066916" evidence="1">
    <location>
        <begin position="26"/>
        <end position="197"/>
    </location>
</feature>
<reference evidence="2 3" key="1">
    <citation type="submission" date="2019-02" db="EMBL/GenBank/DDBJ databases">
        <title>Deep-cultivation of Planctomycetes and their phenomic and genomic characterization uncovers novel biology.</title>
        <authorList>
            <person name="Wiegand S."/>
            <person name="Jogler M."/>
            <person name="Boedeker C."/>
            <person name="Pinto D."/>
            <person name="Vollmers J."/>
            <person name="Rivas-Marin E."/>
            <person name="Kohn T."/>
            <person name="Peeters S.H."/>
            <person name="Heuer A."/>
            <person name="Rast P."/>
            <person name="Oberbeckmann S."/>
            <person name="Bunk B."/>
            <person name="Jeske O."/>
            <person name="Meyerdierks A."/>
            <person name="Storesund J.E."/>
            <person name="Kallscheuer N."/>
            <person name="Luecker S."/>
            <person name="Lage O.M."/>
            <person name="Pohl T."/>
            <person name="Merkel B.J."/>
            <person name="Hornburger P."/>
            <person name="Mueller R.-W."/>
            <person name="Bruemmer F."/>
            <person name="Labrenz M."/>
            <person name="Spormann A.M."/>
            <person name="Op den Camp H."/>
            <person name="Overmann J."/>
            <person name="Amann R."/>
            <person name="Jetten M.S.M."/>
            <person name="Mascher T."/>
            <person name="Medema M.H."/>
            <person name="Devos D.P."/>
            <person name="Kaster A.-K."/>
            <person name="Ovreas L."/>
            <person name="Rohde M."/>
            <person name="Galperin M.Y."/>
            <person name="Jogler C."/>
        </authorList>
    </citation>
    <scope>NUCLEOTIDE SEQUENCE [LARGE SCALE GENOMIC DNA]</scope>
    <source>
        <strain evidence="2 3">Pan44</strain>
    </source>
</reference>
<dbReference type="AlphaFoldDB" id="A0A517SER4"/>
<dbReference type="InParanoid" id="A0A517SER4"/>
<evidence type="ECO:0000256" key="1">
    <source>
        <dbReference type="SAM" id="SignalP"/>
    </source>
</evidence>
<organism evidence="2 3">
    <name type="scientific">Caulifigura coniformis</name>
    <dbReference type="NCBI Taxonomy" id="2527983"/>
    <lineage>
        <taxon>Bacteria</taxon>
        <taxon>Pseudomonadati</taxon>
        <taxon>Planctomycetota</taxon>
        <taxon>Planctomycetia</taxon>
        <taxon>Planctomycetales</taxon>
        <taxon>Planctomycetaceae</taxon>
        <taxon>Caulifigura</taxon>
    </lineage>
</organism>
<evidence type="ECO:0000313" key="2">
    <source>
        <dbReference type="EMBL" id="QDT54600.1"/>
    </source>
</evidence>
<dbReference type="Proteomes" id="UP000315700">
    <property type="component" value="Chromosome"/>
</dbReference>
<name>A0A517SER4_9PLAN</name>
<keyword evidence="1" id="KW-0732">Signal</keyword>
<dbReference type="EMBL" id="CP036271">
    <property type="protein sequence ID" value="QDT54600.1"/>
    <property type="molecule type" value="Genomic_DNA"/>
</dbReference>
<accession>A0A517SER4</accession>
<feature type="signal peptide" evidence="1">
    <location>
        <begin position="1"/>
        <end position="25"/>
    </location>
</feature>
<dbReference type="KEGG" id="ccos:Pan44_26340"/>
<dbReference type="RefSeq" id="WP_145030443.1">
    <property type="nucleotide sequence ID" value="NZ_CP036271.1"/>
</dbReference>
<proteinExistence type="predicted"/>
<sequence precursor="true">MVLQNWLGSLAFLVLFLASPLVAHAQPAASTKPSTAVQALLRQSQLETRARVQSAQAAVRATKGPAKKALAEQLSQLQKKQAIVVAEMNSKELGVGSLGGLSKAGVFQVIDKNNVLIDWLDRDVPGGQKETFWLRGVDTASMANGKEVELQGCFHIAETTTYRNVGGGTKTIFVIEPFDLSPYVGEKTVVLSKWRVD</sequence>
<keyword evidence="3" id="KW-1185">Reference proteome</keyword>
<evidence type="ECO:0000313" key="3">
    <source>
        <dbReference type="Proteomes" id="UP000315700"/>
    </source>
</evidence>